<evidence type="ECO:0000256" key="5">
    <source>
        <dbReference type="ARBA" id="ARBA00022692"/>
    </source>
</evidence>
<feature type="transmembrane region" description="Helical" evidence="9">
    <location>
        <begin position="16"/>
        <end position="49"/>
    </location>
</feature>
<dbReference type="PANTHER" id="PTHR30574:SF1">
    <property type="entry name" value="SULPHUR TRANSPORT DOMAIN-CONTAINING PROTEIN"/>
    <property type="match status" value="1"/>
</dbReference>
<comment type="caution">
    <text evidence="10">The sequence shown here is derived from an EMBL/GenBank/DDBJ whole genome shotgun (WGS) entry which is preliminary data.</text>
</comment>
<keyword evidence="4" id="KW-0997">Cell inner membrane</keyword>
<keyword evidence="11" id="KW-1185">Reference proteome</keyword>
<keyword evidence="5 9" id="KW-0812">Transmembrane</keyword>
<evidence type="ECO:0000256" key="6">
    <source>
        <dbReference type="ARBA" id="ARBA00022989"/>
    </source>
</evidence>
<keyword evidence="3" id="KW-1003">Cell membrane</keyword>
<evidence type="ECO:0000256" key="7">
    <source>
        <dbReference type="ARBA" id="ARBA00023136"/>
    </source>
</evidence>
<keyword evidence="2" id="KW-0813">Transport</keyword>
<dbReference type="Proteomes" id="UP001595729">
    <property type="component" value="Unassembled WGS sequence"/>
</dbReference>
<keyword evidence="7 9" id="KW-0472">Membrane</keyword>
<dbReference type="RefSeq" id="WP_382171724.1">
    <property type="nucleotide sequence ID" value="NZ_JBHRXX010000002.1"/>
</dbReference>
<dbReference type="PANTHER" id="PTHR30574">
    <property type="entry name" value="INNER MEMBRANE PROTEIN YEDE"/>
    <property type="match status" value="1"/>
</dbReference>
<comment type="similarity">
    <text evidence="8">Belongs to the TsuA/YedE (TC 9.B.102) family.</text>
</comment>
<dbReference type="EMBL" id="JBHRXX010000002">
    <property type="protein sequence ID" value="MFC3682980.1"/>
    <property type="molecule type" value="Genomic_DNA"/>
</dbReference>
<evidence type="ECO:0000313" key="11">
    <source>
        <dbReference type="Proteomes" id="UP001595729"/>
    </source>
</evidence>
<organism evidence="10 11">
    <name type="scientific">Hydrogenophaga luteola</name>
    <dbReference type="NCBI Taxonomy" id="1591122"/>
    <lineage>
        <taxon>Bacteria</taxon>
        <taxon>Pseudomonadati</taxon>
        <taxon>Pseudomonadota</taxon>
        <taxon>Betaproteobacteria</taxon>
        <taxon>Burkholderiales</taxon>
        <taxon>Comamonadaceae</taxon>
        <taxon>Hydrogenophaga</taxon>
    </lineage>
</organism>
<sequence length="160" mass="16763">MDAVASSIAALFPLGWVHYLAGGLLIGAGVALLFVCTGLVGGMSTVFSSSWSFVVRRPFFQQTRFTDSRVWRLVYAAGLVLGALVWWLAFSDGKAGSTDIPAWQLLLGGMLVGYGARLGNGCTSGHGICGLGSLQLPSLGAVLTFMATAFLVANLMGRWA</sequence>
<name>A0ABV7VZW5_9BURK</name>
<feature type="transmembrane region" description="Helical" evidence="9">
    <location>
        <begin position="139"/>
        <end position="157"/>
    </location>
</feature>
<evidence type="ECO:0000256" key="8">
    <source>
        <dbReference type="ARBA" id="ARBA00035655"/>
    </source>
</evidence>
<evidence type="ECO:0000256" key="4">
    <source>
        <dbReference type="ARBA" id="ARBA00022519"/>
    </source>
</evidence>
<dbReference type="InterPro" id="IPR007272">
    <property type="entry name" value="Sulf_transp_TsuA/YedE"/>
</dbReference>
<evidence type="ECO:0000256" key="9">
    <source>
        <dbReference type="SAM" id="Phobius"/>
    </source>
</evidence>
<dbReference type="Pfam" id="PF04143">
    <property type="entry name" value="Sulf_transp"/>
    <property type="match status" value="1"/>
</dbReference>
<reference evidence="11" key="1">
    <citation type="journal article" date="2019" name="Int. J. Syst. Evol. Microbiol.">
        <title>The Global Catalogue of Microorganisms (GCM) 10K type strain sequencing project: providing services to taxonomists for standard genome sequencing and annotation.</title>
        <authorList>
            <consortium name="The Broad Institute Genomics Platform"/>
            <consortium name="The Broad Institute Genome Sequencing Center for Infectious Disease"/>
            <person name="Wu L."/>
            <person name="Ma J."/>
        </authorList>
    </citation>
    <scope>NUCLEOTIDE SEQUENCE [LARGE SCALE GENOMIC DNA]</scope>
    <source>
        <strain evidence="11">KCTC 42501</strain>
    </source>
</reference>
<gene>
    <name evidence="10" type="ORF">ACFOPI_05200</name>
</gene>
<evidence type="ECO:0000256" key="2">
    <source>
        <dbReference type="ARBA" id="ARBA00022448"/>
    </source>
</evidence>
<accession>A0ABV7VZW5</accession>
<evidence type="ECO:0000256" key="3">
    <source>
        <dbReference type="ARBA" id="ARBA00022475"/>
    </source>
</evidence>
<keyword evidence="6 9" id="KW-1133">Transmembrane helix</keyword>
<comment type="subcellular location">
    <subcellularLocation>
        <location evidence="1">Cell inner membrane</location>
        <topology evidence="1">Multi-pass membrane protein</topology>
    </subcellularLocation>
</comment>
<proteinExistence type="inferred from homology"/>
<evidence type="ECO:0000256" key="1">
    <source>
        <dbReference type="ARBA" id="ARBA00004429"/>
    </source>
</evidence>
<feature type="transmembrane region" description="Helical" evidence="9">
    <location>
        <begin position="70"/>
        <end position="89"/>
    </location>
</feature>
<protein>
    <submittedName>
        <fullName evidence="10">YeeE/YedE family protein</fullName>
    </submittedName>
</protein>
<evidence type="ECO:0000313" key="10">
    <source>
        <dbReference type="EMBL" id="MFC3682980.1"/>
    </source>
</evidence>